<keyword evidence="1" id="KW-0106">Calcium</keyword>
<dbReference type="Gene3D" id="1.10.238.10">
    <property type="entry name" value="EF-hand"/>
    <property type="match status" value="1"/>
</dbReference>
<keyword evidence="5" id="KW-1185">Reference proteome</keyword>
<dbReference type="InterPro" id="IPR011992">
    <property type="entry name" value="EF-hand-dom_pair"/>
</dbReference>
<reference evidence="3" key="1">
    <citation type="submission" date="2021-01" db="EMBL/GenBank/DDBJ databases">
        <authorList>
            <person name="Corre E."/>
            <person name="Pelletier E."/>
            <person name="Niang G."/>
            <person name="Scheremetjew M."/>
            <person name="Finn R."/>
            <person name="Kale V."/>
            <person name="Holt S."/>
            <person name="Cochrane G."/>
            <person name="Meng A."/>
            <person name="Brown T."/>
            <person name="Cohen L."/>
        </authorList>
    </citation>
    <scope>NUCLEOTIDE SEQUENCE</scope>
    <source>
        <strain evidence="3">CCMP1756</strain>
    </source>
</reference>
<accession>A0A7S3ZLX6</accession>
<dbReference type="Proteomes" id="UP000789595">
    <property type="component" value="Unassembled WGS sequence"/>
</dbReference>
<sequence>MGLADVIDDDPAKLQALLEKFVYIDKDGDGAISLEELQEVYQMFDPNYDADAVATEFVQMDSDDDGSITIAEFLKAQGIDTSNVAEADLERARSEEVKAEEEALRQGVAAVEIVPDGSEAQACVAAVEGSYATVEAAGAVAVAAECVVADGDFASGDAVAAVAVAAEPVG</sequence>
<dbReference type="EMBL" id="CAKKNE010000002">
    <property type="protein sequence ID" value="CAH0368298.1"/>
    <property type="molecule type" value="Genomic_DNA"/>
</dbReference>
<feature type="domain" description="EF-hand" evidence="2">
    <location>
        <begin position="12"/>
        <end position="47"/>
    </location>
</feature>
<dbReference type="InterPro" id="IPR018247">
    <property type="entry name" value="EF_Hand_1_Ca_BS"/>
</dbReference>
<evidence type="ECO:0000313" key="3">
    <source>
        <dbReference type="EMBL" id="CAE0687418.1"/>
    </source>
</evidence>
<dbReference type="CDD" id="cd00051">
    <property type="entry name" value="EFh"/>
    <property type="match status" value="1"/>
</dbReference>
<dbReference type="PROSITE" id="PS00018">
    <property type="entry name" value="EF_HAND_1"/>
    <property type="match status" value="2"/>
</dbReference>
<evidence type="ECO:0000313" key="4">
    <source>
        <dbReference type="EMBL" id="CAH0368298.1"/>
    </source>
</evidence>
<name>A0A7S3ZLX6_9STRA</name>
<dbReference type="OrthoDB" id="293868at2759"/>
<gene>
    <name evidence="3" type="ORF">PCAL00307_LOCUS2852</name>
    <name evidence="4" type="ORF">PECAL_2P13580</name>
</gene>
<protein>
    <recommendedName>
        <fullName evidence="2">EF-hand domain-containing protein</fullName>
    </recommendedName>
</protein>
<dbReference type="PROSITE" id="PS50222">
    <property type="entry name" value="EF_HAND_2"/>
    <property type="match status" value="1"/>
</dbReference>
<evidence type="ECO:0000259" key="2">
    <source>
        <dbReference type="PROSITE" id="PS50222"/>
    </source>
</evidence>
<evidence type="ECO:0000313" key="5">
    <source>
        <dbReference type="Proteomes" id="UP000789595"/>
    </source>
</evidence>
<dbReference type="SUPFAM" id="SSF47473">
    <property type="entry name" value="EF-hand"/>
    <property type="match status" value="1"/>
</dbReference>
<evidence type="ECO:0000256" key="1">
    <source>
        <dbReference type="ARBA" id="ARBA00022837"/>
    </source>
</evidence>
<reference evidence="4" key="2">
    <citation type="submission" date="2021-11" db="EMBL/GenBank/DDBJ databases">
        <authorList>
            <consortium name="Genoscope - CEA"/>
            <person name="William W."/>
        </authorList>
    </citation>
    <scope>NUCLEOTIDE SEQUENCE</scope>
</reference>
<organism evidence="3">
    <name type="scientific">Pelagomonas calceolata</name>
    <dbReference type="NCBI Taxonomy" id="35677"/>
    <lineage>
        <taxon>Eukaryota</taxon>
        <taxon>Sar</taxon>
        <taxon>Stramenopiles</taxon>
        <taxon>Ochrophyta</taxon>
        <taxon>Pelagophyceae</taxon>
        <taxon>Pelagomonadales</taxon>
        <taxon>Pelagomonadaceae</taxon>
        <taxon>Pelagomonas</taxon>
    </lineage>
</organism>
<dbReference type="GO" id="GO:0005509">
    <property type="term" value="F:calcium ion binding"/>
    <property type="evidence" value="ECO:0007669"/>
    <property type="project" value="InterPro"/>
</dbReference>
<proteinExistence type="predicted"/>
<dbReference type="EMBL" id="HBIW01003444">
    <property type="protein sequence ID" value="CAE0687418.1"/>
    <property type="molecule type" value="Transcribed_RNA"/>
</dbReference>
<dbReference type="Pfam" id="PF13499">
    <property type="entry name" value="EF-hand_7"/>
    <property type="match status" value="1"/>
</dbReference>
<dbReference type="InterPro" id="IPR002048">
    <property type="entry name" value="EF_hand_dom"/>
</dbReference>
<dbReference type="AlphaFoldDB" id="A0A7S3ZLX6"/>